<accession>A0A6C2U8C8</accession>
<sequence length="781" mass="82804">MKLFSTLSLIAGTMLIAGTTQGAVLASEDFESGNSMSTRATGGAAISRIDDPTNPGNKVMYLTTRTNGVDHVNGTVSLYANQWFPETALVTMSFDVYYKDGQGDPNDFNDGVFARLATLDAKGFQNDPADPVVYVSDLQNRNGVTSNTWHHIDLVAMGETGTATNYSVLGYIDRDLDPDEIHMYVDGVFIAQISSKNAGNTNDISSICIETISGNGSGNRADLYVDNVVVRDEIVVGSVPGSADLGILSIPPENNVIESFEATQGSSFGPARKADTPVAASDNRIVGQTFTISGTNTYVLDAVTLKSGSTKNLTGASQNLAVAILKDTNADGRGDLQIGSTYTYDVTDLSIRPGAYLSFPLGEGISNVVAGTYQIETYYDEVDADNFGLNWDRNESVDAYGGGQQVSVGSNDGTFPLGDGLGKASNADLTFYVQGRDMAGVLPSFGSFSLSAAAPVTDILESYEAVSNLSSFSSTRITDSPVVNSDNRVLGQSFELSGIAGTATIDAVTMLKPETAGNLAYTNASHTYQLALMKDTNADGKGDLQVGDTYNFEFTGETFTSNETYITFNLNSGITGVVDGVYHVEFYWGEVDPLHTGFPLGRSVNGNGYAAGGQLAKFKNEGTFPVGSGMGNPSAEADLTFFIQGTVDAPADYDSWADGFGLIGSDRDLDADLEPDGMDNLTEYALGGNPNVDDAAAVLPTYSSKSAYIEYVHRERSDAVSRGLDYNVQSTAALSMPAWTNDSTITYVGKGAIDGEFESVTNRLDTASGDAYFIRLHIQQD</sequence>
<feature type="signal peptide" evidence="1">
    <location>
        <begin position="1"/>
        <end position="22"/>
    </location>
</feature>
<organism evidence="2 3">
    <name type="scientific">Pontiella desulfatans</name>
    <dbReference type="NCBI Taxonomy" id="2750659"/>
    <lineage>
        <taxon>Bacteria</taxon>
        <taxon>Pseudomonadati</taxon>
        <taxon>Kiritimatiellota</taxon>
        <taxon>Kiritimatiellia</taxon>
        <taxon>Kiritimatiellales</taxon>
        <taxon>Pontiellaceae</taxon>
        <taxon>Pontiella</taxon>
    </lineage>
</organism>
<reference evidence="2 3" key="1">
    <citation type="submission" date="2019-04" db="EMBL/GenBank/DDBJ databases">
        <authorList>
            <person name="Van Vliet M D."/>
        </authorList>
    </citation>
    <scope>NUCLEOTIDE SEQUENCE [LARGE SCALE GENOMIC DNA]</scope>
    <source>
        <strain evidence="2 3">F1</strain>
    </source>
</reference>
<keyword evidence="1" id="KW-0732">Signal</keyword>
<feature type="chain" id="PRO_5025365120" evidence="1">
    <location>
        <begin position="23"/>
        <end position="781"/>
    </location>
</feature>
<evidence type="ECO:0000313" key="3">
    <source>
        <dbReference type="Proteomes" id="UP000366872"/>
    </source>
</evidence>
<dbReference type="EMBL" id="CAAHFG010000003">
    <property type="protein sequence ID" value="VGO16358.1"/>
    <property type="molecule type" value="Genomic_DNA"/>
</dbReference>
<proteinExistence type="predicted"/>
<gene>
    <name evidence="2" type="ORF">PDESU_04949</name>
</gene>
<keyword evidence="3" id="KW-1185">Reference proteome</keyword>
<dbReference type="AlphaFoldDB" id="A0A6C2U8C8"/>
<evidence type="ECO:0000256" key="1">
    <source>
        <dbReference type="SAM" id="SignalP"/>
    </source>
</evidence>
<name>A0A6C2U8C8_PONDE</name>
<dbReference type="Proteomes" id="UP000366872">
    <property type="component" value="Unassembled WGS sequence"/>
</dbReference>
<evidence type="ECO:0000313" key="2">
    <source>
        <dbReference type="EMBL" id="VGO16358.1"/>
    </source>
</evidence>
<protein>
    <submittedName>
        <fullName evidence="2">Uncharacterized protein</fullName>
    </submittedName>
</protein>